<evidence type="ECO:0000256" key="1">
    <source>
        <dbReference type="SAM" id="Phobius"/>
    </source>
</evidence>
<proteinExistence type="predicted"/>
<dbReference type="Proteomes" id="UP001195903">
    <property type="component" value="Unassembled WGS sequence"/>
</dbReference>
<accession>A0ABS5V4E1</accession>
<keyword evidence="1" id="KW-0812">Transmembrane</keyword>
<organism evidence="2 3">
    <name type="scientific">Shewanella jiangmenensis</name>
    <dbReference type="NCBI Taxonomy" id="2837387"/>
    <lineage>
        <taxon>Bacteria</taxon>
        <taxon>Pseudomonadati</taxon>
        <taxon>Pseudomonadota</taxon>
        <taxon>Gammaproteobacteria</taxon>
        <taxon>Alteromonadales</taxon>
        <taxon>Shewanellaceae</taxon>
        <taxon>Shewanella</taxon>
    </lineage>
</organism>
<gene>
    <name evidence="2" type="ORF">KJI95_12410</name>
</gene>
<sequence>MGTINQPKASRRFANLKAVMALSVAGSVIVAGVVYQSSAKSNETSACVCSASNSYNPSLPASHPSNRCANQTQDLSWKSWLSGSSRTTQFHFLDLLELLHGHDNKPTERPSATQH</sequence>
<feature type="transmembrane region" description="Helical" evidence="1">
    <location>
        <begin position="16"/>
        <end position="35"/>
    </location>
</feature>
<reference evidence="2 3" key="1">
    <citation type="submission" date="2021-05" db="EMBL/GenBank/DDBJ databases">
        <title>Shewanella sp. JM162201.</title>
        <authorList>
            <person name="Xu S."/>
            <person name="Li A."/>
        </authorList>
    </citation>
    <scope>NUCLEOTIDE SEQUENCE [LARGE SCALE GENOMIC DNA]</scope>
    <source>
        <strain evidence="2 3">JM162201</strain>
    </source>
</reference>
<keyword evidence="3" id="KW-1185">Reference proteome</keyword>
<evidence type="ECO:0000313" key="3">
    <source>
        <dbReference type="Proteomes" id="UP001195903"/>
    </source>
</evidence>
<evidence type="ECO:0000313" key="2">
    <source>
        <dbReference type="EMBL" id="MBT1445326.1"/>
    </source>
</evidence>
<name>A0ABS5V4E1_9GAMM</name>
<protein>
    <submittedName>
        <fullName evidence="2">Uncharacterized protein</fullName>
    </submittedName>
</protein>
<comment type="caution">
    <text evidence="2">The sequence shown here is derived from an EMBL/GenBank/DDBJ whole genome shotgun (WGS) entry which is preliminary data.</text>
</comment>
<dbReference type="EMBL" id="JAHEPS010000004">
    <property type="protein sequence ID" value="MBT1445326.1"/>
    <property type="molecule type" value="Genomic_DNA"/>
</dbReference>
<keyword evidence="1" id="KW-0472">Membrane</keyword>
<keyword evidence="1" id="KW-1133">Transmembrane helix</keyword>
<dbReference type="RefSeq" id="WP_214507520.1">
    <property type="nucleotide sequence ID" value="NZ_JAHEPS010000004.1"/>
</dbReference>